<dbReference type="HOGENOM" id="CLU_908947_0_0_4"/>
<reference evidence="2" key="1">
    <citation type="submission" date="2009-06" db="EMBL/GenBank/DDBJ databases">
        <title>Complete sequence of chromosome 1 of Variovorax paradoxus S110.</title>
        <authorList>
            <consortium name="US DOE Joint Genome Institute"/>
            <person name="Lucas S."/>
            <person name="Copeland A."/>
            <person name="Lapidus A."/>
            <person name="Glavina del Rio T."/>
            <person name="Tice H."/>
            <person name="Bruce D."/>
            <person name="Goodwin L."/>
            <person name="Pitluck S."/>
            <person name="Chertkov O."/>
            <person name="Brettin T."/>
            <person name="Detter J.C."/>
            <person name="Han C."/>
            <person name="Larimer F."/>
            <person name="Land M."/>
            <person name="Hauser L."/>
            <person name="Kyrpides N."/>
            <person name="Ovchinnikova G."/>
            <person name="Orwin P."/>
            <person name="Leadbetter J.R."/>
            <person name="Spain J.C."/>
            <person name="Han J.I."/>
        </authorList>
    </citation>
    <scope>NUCLEOTIDE SEQUENCE</scope>
    <source>
        <strain evidence="2">S110</strain>
    </source>
</reference>
<accession>C5CKH7</accession>
<evidence type="ECO:0000256" key="1">
    <source>
        <dbReference type="SAM" id="MobiDB-lite"/>
    </source>
</evidence>
<name>C5CKH7_VARPS</name>
<feature type="region of interest" description="Disordered" evidence="1">
    <location>
        <begin position="213"/>
        <end position="236"/>
    </location>
</feature>
<organism evidence="2">
    <name type="scientific">Variovorax paradoxus (strain S110)</name>
    <dbReference type="NCBI Taxonomy" id="543728"/>
    <lineage>
        <taxon>Bacteria</taxon>
        <taxon>Pseudomonadati</taxon>
        <taxon>Pseudomonadota</taxon>
        <taxon>Betaproteobacteria</taxon>
        <taxon>Burkholderiales</taxon>
        <taxon>Comamonadaceae</taxon>
        <taxon>Variovorax</taxon>
    </lineage>
</organism>
<evidence type="ECO:0000313" key="2">
    <source>
        <dbReference type="EMBL" id="ACS17275.1"/>
    </source>
</evidence>
<dbReference type="STRING" id="543728.Vapar_0613"/>
<proteinExistence type="predicted"/>
<sequence>MRDTHACDHRLSSARSNRGALYRLSLLDDPGESGGEGADLARTRPVSAPDGRQWECRKLQVDRENAQCAARVQRRSNAAGKHPHIVPLAAGQHRHTKLQRQSANHGGRRQAVPSPHVVQLSAYPAAWQCCQPRIAHAVRQLRVRRSGQRMFNGTGQNDAIVQQRNGAVDQRIQAGGVATDQHVERTRVQVFNQSLVSTHLYRERHLWMGLAKSSNGVGERPATEHRKTSHSEAAQFSAGDCSQIGLRLSEIAQEDAGVSAHGQTEGRANHAFGGALEQATAHALLDLRNRAREARLRHVQLGSGLG</sequence>
<feature type="region of interest" description="Disordered" evidence="1">
    <location>
        <begin position="28"/>
        <end position="48"/>
    </location>
</feature>
<gene>
    <name evidence="2" type="ordered locus">Vapar_0613</name>
</gene>
<feature type="region of interest" description="Disordered" evidence="1">
    <location>
        <begin position="92"/>
        <end position="111"/>
    </location>
</feature>
<dbReference type="KEGG" id="vap:Vapar_0613"/>
<feature type="compositionally biased region" description="Basic and acidic residues" evidence="1">
    <location>
        <begin position="221"/>
        <end position="230"/>
    </location>
</feature>
<protein>
    <submittedName>
        <fullName evidence="2">Uncharacterized protein</fullName>
    </submittedName>
</protein>
<dbReference type="AlphaFoldDB" id="C5CKH7"/>
<dbReference type="EMBL" id="CP001635">
    <property type="protein sequence ID" value="ACS17275.1"/>
    <property type="molecule type" value="Genomic_DNA"/>
</dbReference>